<feature type="transmembrane region" description="Helical" evidence="2">
    <location>
        <begin position="352"/>
        <end position="373"/>
    </location>
</feature>
<dbReference type="KEGG" id="nmo:Nmlp_1747"/>
<organism evidence="3 4">
    <name type="scientific">Natronomonas moolapensis (strain DSM 18674 / CECT 7526 / JCM 14361 / 8.8.11)</name>
    <dbReference type="NCBI Taxonomy" id="268739"/>
    <lineage>
        <taxon>Archaea</taxon>
        <taxon>Methanobacteriati</taxon>
        <taxon>Methanobacteriota</taxon>
        <taxon>Stenosarchaea group</taxon>
        <taxon>Halobacteria</taxon>
        <taxon>Halobacteriales</taxon>
        <taxon>Natronomonadaceae</taxon>
        <taxon>Natronomonas</taxon>
    </lineage>
</organism>
<dbReference type="eggNOG" id="arCOG04315">
    <property type="taxonomic scope" value="Archaea"/>
</dbReference>
<feature type="transmembrane region" description="Helical" evidence="2">
    <location>
        <begin position="156"/>
        <end position="177"/>
    </location>
</feature>
<evidence type="ECO:0000313" key="4">
    <source>
        <dbReference type="Proteomes" id="UP000011867"/>
    </source>
</evidence>
<name>M1XPF5_NATM8</name>
<dbReference type="GeneID" id="14650885"/>
<feature type="transmembrane region" description="Helical" evidence="2">
    <location>
        <begin position="297"/>
        <end position="315"/>
    </location>
</feature>
<proteinExistence type="predicted"/>
<evidence type="ECO:0000256" key="1">
    <source>
        <dbReference type="SAM" id="MobiDB-lite"/>
    </source>
</evidence>
<dbReference type="RefSeq" id="WP_015408768.1">
    <property type="nucleotide sequence ID" value="NC_020388.1"/>
</dbReference>
<feature type="compositionally biased region" description="Low complexity" evidence="1">
    <location>
        <begin position="263"/>
        <end position="274"/>
    </location>
</feature>
<dbReference type="Pfam" id="PF02667">
    <property type="entry name" value="SCFA_trans"/>
    <property type="match status" value="1"/>
</dbReference>
<dbReference type="EMBL" id="HF582854">
    <property type="protein sequence ID" value="CCQ35937.1"/>
    <property type="molecule type" value="Genomic_DNA"/>
</dbReference>
<evidence type="ECO:0000313" key="3">
    <source>
        <dbReference type="EMBL" id="CCQ35937.1"/>
    </source>
</evidence>
<feature type="transmembrane region" description="Helical" evidence="2">
    <location>
        <begin position="385"/>
        <end position="410"/>
    </location>
</feature>
<dbReference type="Proteomes" id="UP000011867">
    <property type="component" value="Chromosome"/>
</dbReference>
<feature type="transmembrane region" description="Helical" evidence="2">
    <location>
        <begin position="74"/>
        <end position="96"/>
    </location>
</feature>
<feature type="transmembrane region" description="Helical" evidence="2">
    <location>
        <begin position="213"/>
        <end position="235"/>
    </location>
</feature>
<sequence length="498" mass="52245">MADNSTRPPMIERLGYRIANAVERWMPSPFLFAVLLTYSVYGLALVLGQLGMIEQPGGGVAGPFALIELWFGGFWNFLAFAMQMTLILMTGFALAYHPRANDLLVRLAKVPNSGGGAVVLVAVFSMAVAWIHWGFSLILGAIFAREMGKVAHQQGIDVHYPLLAVSGYMGLGLTWHWGLSGSAPLLLTDASAVGEGTAFDMLDGPIAASETILHGYGIALTVLSIVFAAIVLYLITPSGARSRGITEYIPESELFDSAADGGDAPSNAPDASADLEGAGGSERSGRVPAEIIDNSRLLGGLLGLIGVAYVVSLFVEQGRGALSLNVVNFGFLMAGVLIWTNPSAYRDKFGEAASAAAGIILLFPFFAGIQGIMAGSGLAGGLADLLIGLSSPATFPVFAWLSAAVVNLFVPSGGGEWIVLGPSVLEAAIAQGIEPAHATMAYSVGDAHTNLLNPFWAIPLLAITRIRAREMFGYAVVMLLALIPFLTLLLLLLPYGAF</sequence>
<accession>M1XPF5</accession>
<dbReference type="HOGENOM" id="CLU_037744_0_0_2"/>
<dbReference type="GO" id="GO:0005886">
    <property type="term" value="C:plasma membrane"/>
    <property type="evidence" value="ECO:0007669"/>
    <property type="project" value="TreeGrafter"/>
</dbReference>
<keyword evidence="4" id="KW-1185">Reference proteome</keyword>
<dbReference type="PANTHER" id="PTHR41983">
    <property type="entry name" value="SHORT-CHAIN FATTY ACID TRANSPORTER-RELATED"/>
    <property type="match status" value="1"/>
</dbReference>
<dbReference type="PANTHER" id="PTHR41983:SF2">
    <property type="entry name" value="SHORT-CHAIN FATTY ACID TRANSPORTER-RELATED"/>
    <property type="match status" value="1"/>
</dbReference>
<feature type="region of interest" description="Disordered" evidence="1">
    <location>
        <begin position="259"/>
        <end position="284"/>
    </location>
</feature>
<dbReference type="InterPro" id="IPR006160">
    <property type="entry name" value="SCFA_transpt_AtoE"/>
</dbReference>
<evidence type="ECO:0000256" key="2">
    <source>
        <dbReference type="SAM" id="Phobius"/>
    </source>
</evidence>
<keyword evidence="2" id="KW-0812">Transmembrane</keyword>
<feature type="transmembrane region" description="Helical" evidence="2">
    <location>
        <begin position="471"/>
        <end position="493"/>
    </location>
</feature>
<dbReference type="AlphaFoldDB" id="M1XPF5"/>
<feature type="transmembrane region" description="Helical" evidence="2">
    <location>
        <begin position="321"/>
        <end position="340"/>
    </location>
</feature>
<feature type="transmembrane region" description="Helical" evidence="2">
    <location>
        <begin position="30"/>
        <end position="53"/>
    </location>
</feature>
<gene>
    <name evidence="3" type="primary">atoE</name>
    <name evidence="3" type="ordered locus">Nmlp_1747</name>
</gene>
<dbReference type="OrthoDB" id="296827at2157"/>
<reference evidence="3 4" key="1">
    <citation type="journal article" date="2013" name="Genome Announc.">
        <title>Genome of the haloarchaeon Natronomonas moolapensis, a neutrophilic member of a previously haloalkaliphilic genus.</title>
        <authorList>
            <person name="Dyall-Smith M.L."/>
            <person name="Pfeiffer F."/>
            <person name="Oberwinkler T."/>
            <person name="Klee K."/>
            <person name="Rampp M."/>
            <person name="Palm P."/>
            <person name="Gross K."/>
            <person name="Schuster S.C."/>
            <person name="Oesterhelt D."/>
        </authorList>
    </citation>
    <scope>NUCLEOTIDE SEQUENCE [LARGE SCALE GENOMIC DNA]</scope>
    <source>
        <strain evidence="4">DSM 18674 / JCM 14361 / 8.8.11</strain>
    </source>
</reference>
<feature type="transmembrane region" description="Helical" evidence="2">
    <location>
        <begin position="116"/>
        <end position="144"/>
    </location>
</feature>
<protein>
    <submittedName>
        <fullName evidence="3">AtoE family transport protein</fullName>
    </submittedName>
</protein>
<keyword evidence="2" id="KW-0472">Membrane</keyword>
<keyword evidence="2" id="KW-1133">Transmembrane helix</keyword>